<dbReference type="AlphaFoldDB" id="A0A2T0W4U5"/>
<dbReference type="InterPro" id="IPR053174">
    <property type="entry name" value="LpxI"/>
</dbReference>
<name>A0A2T0W4U5_9RHOB</name>
<reference evidence="3 4" key="1">
    <citation type="submission" date="2018-03" db="EMBL/GenBank/DDBJ databases">
        <title>Genomic Encyclopedia of Archaeal and Bacterial Type Strains, Phase II (KMG-II): from individual species to whole genera.</title>
        <authorList>
            <person name="Goeker M."/>
        </authorList>
    </citation>
    <scope>NUCLEOTIDE SEQUENCE [LARGE SCALE GENOMIC DNA]</scope>
    <source>
        <strain evidence="3 4">DSM 101533</strain>
    </source>
</reference>
<evidence type="ECO:0000313" key="4">
    <source>
        <dbReference type="Proteomes" id="UP000238007"/>
    </source>
</evidence>
<dbReference type="Proteomes" id="UP000238007">
    <property type="component" value="Unassembled WGS sequence"/>
</dbReference>
<feature type="domain" description="LpxI C-terminal" evidence="1">
    <location>
        <begin position="128"/>
        <end position="251"/>
    </location>
</feature>
<comment type="caution">
    <text evidence="3">The sequence shown here is derived from an EMBL/GenBank/DDBJ whole genome shotgun (WGS) entry which is preliminary data.</text>
</comment>
<dbReference type="Gene3D" id="3.40.50.20">
    <property type="match status" value="1"/>
</dbReference>
<dbReference type="InterPro" id="IPR041255">
    <property type="entry name" value="LpxI_N"/>
</dbReference>
<feature type="domain" description="LpxI N-terminal" evidence="2">
    <location>
        <begin position="2"/>
        <end position="124"/>
    </location>
</feature>
<proteinExistence type="predicted"/>
<dbReference type="PANTHER" id="PTHR39962">
    <property type="entry name" value="BLL4848 PROTEIN"/>
    <property type="match status" value="1"/>
</dbReference>
<dbReference type="InterPro" id="IPR010415">
    <property type="entry name" value="LpxI_C"/>
</dbReference>
<evidence type="ECO:0000259" key="2">
    <source>
        <dbReference type="Pfam" id="PF17930"/>
    </source>
</evidence>
<dbReference type="Gene3D" id="3.40.140.80">
    <property type="match status" value="1"/>
</dbReference>
<dbReference type="EMBL" id="PVTP01000001">
    <property type="protein sequence ID" value="PRY80505.1"/>
    <property type="molecule type" value="Genomic_DNA"/>
</dbReference>
<evidence type="ECO:0008006" key="5">
    <source>
        <dbReference type="Google" id="ProtNLM"/>
    </source>
</evidence>
<evidence type="ECO:0000313" key="3">
    <source>
        <dbReference type="EMBL" id="PRY80505.1"/>
    </source>
</evidence>
<protein>
    <recommendedName>
        <fullName evidence="5">Phosphatidate cytidylyltransferase</fullName>
    </recommendedName>
</protein>
<dbReference type="InterPro" id="IPR043167">
    <property type="entry name" value="LpxI_C_sf"/>
</dbReference>
<dbReference type="OrthoDB" id="9789836at2"/>
<dbReference type="RefSeq" id="WP_106354128.1">
    <property type="nucleotide sequence ID" value="NZ_PVTP01000001.1"/>
</dbReference>
<sequence>MLALIAGTGDLPPALVARLPERPLVCAMRGFEPSLTPDITFRMEHLGSFLADLQARGVTQICMAGAVRRPQIDPSQIDAATMPLVPKVQAALTQGDDGALRIIITILEEHGFKVMAAHDVARDLLPRSGVLTKTGPASDHTVDAFTGEACVAQMGHADTGQACIVRFAEVMLREDANGTDAMLARATGKGGILFKAPKPNQDWRADLPLIGPATAKAAASLDGIVIESGGVMVLDLPAVRRILDAQGMFLWVRPRGGA</sequence>
<dbReference type="PANTHER" id="PTHR39962:SF1">
    <property type="entry name" value="LPXI FAMILY PROTEIN"/>
    <property type="match status" value="1"/>
</dbReference>
<dbReference type="Pfam" id="PF17930">
    <property type="entry name" value="LpxI_N"/>
    <property type="match status" value="1"/>
</dbReference>
<dbReference type="Pfam" id="PF06230">
    <property type="entry name" value="LpxI_C"/>
    <property type="match status" value="1"/>
</dbReference>
<accession>A0A2T0W4U5</accession>
<gene>
    <name evidence="3" type="ORF">CLV80_101360</name>
</gene>
<keyword evidence="4" id="KW-1185">Reference proteome</keyword>
<evidence type="ECO:0000259" key="1">
    <source>
        <dbReference type="Pfam" id="PF06230"/>
    </source>
</evidence>
<organism evidence="3 4">
    <name type="scientific">Yoonia maritima</name>
    <dbReference type="NCBI Taxonomy" id="1435347"/>
    <lineage>
        <taxon>Bacteria</taxon>
        <taxon>Pseudomonadati</taxon>
        <taxon>Pseudomonadota</taxon>
        <taxon>Alphaproteobacteria</taxon>
        <taxon>Rhodobacterales</taxon>
        <taxon>Paracoccaceae</taxon>
        <taxon>Yoonia</taxon>
    </lineage>
</organism>